<dbReference type="CDD" id="cd17991">
    <property type="entry name" value="DEXHc_TRCF"/>
    <property type="match status" value="1"/>
</dbReference>
<protein>
    <recommendedName>
        <fullName evidence="12 13">Transcription-repair-coupling factor</fullName>
        <shortName evidence="13">TRCF</shortName>
        <ecNumber evidence="13">3.6.4.-</ecNumber>
    </recommendedName>
</protein>
<comment type="subcellular location">
    <subcellularLocation>
        <location evidence="1 13">Cytoplasm</location>
    </subcellularLocation>
</comment>
<keyword evidence="7 13" id="KW-0067">ATP-binding</keyword>
<dbReference type="PROSITE" id="PS51194">
    <property type="entry name" value="HELICASE_CTER"/>
    <property type="match status" value="1"/>
</dbReference>
<dbReference type="SUPFAM" id="SSF143517">
    <property type="entry name" value="TRCF domain-like"/>
    <property type="match status" value="1"/>
</dbReference>
<dbReference type="EC" id="3.6.4.-" evidence="13"/>
<reference evidence="16" key="1">
    <citation type="journal article" date="2021" name="PeerJ">
        <title>Extensive microbial diversity within the chicken gut microbiome revealed by metagenomics and culture.</title>
        <authorList>
            <person name="Gilroy R."/>
            <person name="Ravi A."/>
            <person name="Getino M."/>
            <person name="Pursley I."/>
            <person name="Horton D.L."/>
            <person name="Alikhan N.F."/>
            <person name="Baker D."/>
            <person name="Gharbi K."/>
            <person name="Hall N."/>
            <person name="Watson M."/>
            <person name="Adriaenssens E.M."/>
            <person name="Foster-Nyarko E."/>
            <person name="Jarju S."/>
            <person name="Secka A."/>
            <person name="Antonio M."/>
            <person name="Oren A."/>
            <person name="Chaudhuri R.R."/>
            <person name="La Ragione R."/>
            <person name="Hildebrand F."/>
            <person name="Pallen M.J."/>
        </authorList>
    </citation>
    <scope>NUCLEOTIDE SEQUENCE</scope>
    <source>
        <strain evidence="16">CHK188-5543</strain>
    </source>
</reference>
<evidence type="ECO:0000256" key="9">
    <source>
        <dbReference type="ARBA" id="ARBA00023204"/>
    </source>
</evidence>
<comment type="similarity">
    <text evidence="10 13">In the N-terminal section; belongs to the UvrB family.</text>
</comment>
<keyword evidence="9 13" id="KW-0234">DNA repair</keyword>
<dbReference type="InterPro" id="IPR027417">
    <property type="entry name" value="P-loop_NTPase"/>
</dbReference>
<dbReference type="GO" id="GO:0006355">
    <property type="term" value="P:regulation of DNA-templated transcription"/>
    <property type="evidence" value="ECO:0007669"/>
    <property type="project" value="UniProtKB-UniRule"/>
</dbReference>
<dbReference type="InterPro" id="IPR005118">
    <property type="entry name" value="TRCF_C"/>
</dbReference>
<dbReference type="Pfam" id="PF00271">
    <property type="entry name" value="Helicase_C"/>
    <property type="match status" value="1"/>
</dbReference>
<dbReference type="EMBL" id="DXES01000048">
    <property type="protein sequence ID" value="HIX65068.1"/>
    <property type="molecule type" value="Genomic_DNA"/>
</dbReference>
<dbReference type="PANTHER" id="PTHR47964:SF1">
    <property type="entry name" value="ATP-DEPENDENT DNA HELICASE HOMOLOG RECG, CHLOROPLASTIC"/>
    <property type="match status" value="1"/>
</dbReference>
<dbReference type="GO" id="GO:0005737">
    <property type="term" value="C:cytoplasm"/>
    <property type="evidence" value="ECO:0007669"/>
    <property type="project" value="UniProtKB-SubCell"/>
</dbReference>
<dbReference type="HAMAP" id="MF_00969">
    <property type="entry name" value="TRCF"/>
    <property type="match status" value="1"/>
</dbReference>
<feature type="domain" description="Helicase C-terminal" evidence="15">
    <location>
        <begin position="812"/>
        <end position="966"/>
    </location>
</feature>
<gene>
    <name evidence="13 16" type="primary">mfd</name>
    <name evidence="16" type="ORF">H9736_02345</name>
</gene>
<dbReference type="NCBIfam" id="TIGR00580">
    <property type="entry name" value="mfd"/>
    <property type="match status" value="1"/>
</dbReference>
<comment type="function">
    <text evidence="13">Couples transcription and DNA repair by recognizing RNA polymerase (RNAP) stalled at DNA lesions. Mediates ATP-dependent release of RNAP and its truncated transcript from the DNA, and recruitment of nucleotide excision repair machinery to the damaged site.</text>
</comment>
<organism evidence="16 17">
    <name type="scientific">Candidatus Anaerotruncus excrementipullorum</name>
    <dbReference type="NCBI Taxonomy" id="2838465"/>
    <lineage>
        <taxon>Bacteria</taxon>
        <taxon>Bacillati</taxon>
        <taxon>Bacillota</taxon>
        <taxon>Clostridia</taxon>
        <taxon>Eubacteriales</taxon>
        <taxon>Oscillospiraceae</taxon>
        <taxon>Anaerotruncus</taxon>
    </lineage>
</organism>
<reference evidence="16" key="2">
    <citation type="submission" date="2021-04" db="EMBL/GenBank/DDBJ databases">
        <authorList>
            <person name="Gilroy R."/>
        </authorList>
    </citation>
    <scope>NUCLEOTIDE SEQUENCE</scope>
    <source>
        <strain evidence="16">CHK188-5543</strain>
    </source>
</reference>
<evidence type="ECO:0000313" key="17">
    <source>
        <dbReference type="Proteomes" id="UP000886800"/>
    </source>
</evidence>
<evidence type="ECO:0000256" key="2">
    <source>
        <dbReference type="ARBA" id="ARBA00022490"/>
    </source>
</evidence>
<dbReference type="Gene3D" id="3.90.1150.50">
    <property type="entry name" value="Transcription-repair-coupling factor, D7 domain"/>
    <property type="match status" value="1"/>
</dbReference>
<dbReference type="Gene3D" id="3.30.2060.10">
    <property type="entry name" value="Penicillin-binding protein 1b domain"/>
    <property type="match status" value="1"/>
</dbReference>
<dbReference type="SMART" id="SM00982">
    <property type="entry name" value="TRCF"/>
    <property type="match status" value="1"/>
</dbReference>
<keyword evidence="8 13" id="KW-0238">DNA-binding</keyword>
<dbReference type="GO" id="GO:0003678">
    <property type="term" value="F:DNA helicase activity"/>
    <property type="evidence" value="ECO:0007669"/>
    <property type="project" value="TreeGrafter"/>
</dbReference>
<feature type="domain" description="Helicase ATP-binding" evidence="14">
    <location>
        <begin position="630"/>
        <end position="791"/>
    </location>
</feature>
<dbReference type="InterPro" id="IPR014001">
    <property type="entry name" value="Helicase_ATP-bd"/>
</dbReference>
<dbReference type="FunFam" id="3.40.50.300:FF:000546">
    <property type="entry name" value="Transcription-repair-coupling factor"/>
    <property type="match status" value="1"/>
</dbReference>
<evidence type="ECO:0000256" key="8">
    <source>
        <dbReference type="ARBA" id="ARBA00023125"/>
    </source>
</evidence>
<dbReference type="PANTHER" id="PTHR47964">
    <property type="entry name" value="ATP-DEPENDENT DNA HELICASE HOMOLOG RECG, CHLOROPLASTIC"/>
    <property type="match status" value="1"/>
</dbReference>
<dbReference type="SMART" id="SM00490">
    <property type="entry name" value="HELICc"/>
    <property type="match status" value="1"/>
</dbReference>
<keyword evidence="3 13" id="KW-0547">Nucleotide-binding</keyword>
<evidence type="ECO:0000256" key="1">
    <source>
        <dbReference type="ARBA" id="ARBA00004496"/>
    </source>
</evidence>
<dbReference type="Gene3D" id="3.40.50.11180">
    <property type="match status" value="1"/>
</dbReference>
<comment type="similarity">
    <text evidence="11 13">In the C-terminal section; belongs to the helicase family. RecG subfamily.</text>
</comment>
<evidence type="ECO:0000259" key="14">
    <source>
        <dbReference type="PROSITE" id="PS51192"/>
    </source>
</evidence>
<keyword evidence="6" id="KW-0347">Helicase</keyword>
<dbReference type="InterPro" id="IPR004576">
    <property type="entry name" value="Mfd"/>
</dbReference>
<proteinExistence type="inferred from homology"/>
<evidence type="ECO:0000256" key="3">
    <source>
        <dbReference type="ARBA" id="ARBA00022741"/>
    </source>
</evidence>
<dbReference type="Proteomes" id="UP000886800">
    <property type="component" value="Unassembled WGS sequence"/>
</dbReference>
<dbReference type="InterPro" id="IPR003711">
    <property type="entry name" value="CarD-like/TRCF_RID"/>
</dbReference>
<evidence type="ECO:0000256" key="5">
    <source>
        <dbReference type="ARBA" id="ARBA00022801"/>
    </source>
</evidence>
<dbReference type="Pfam" id="PF17757">
    <property type="entry name" value="UvrB_inter"/>
    <property type="match status" value="1"/>
</dbReference>
<dbReference type="Pfam" id="PF00270">
    <property type="entry name" value="DEAD"/>
    <property type="match status" value="1"/>
</dbReference>
<dbReference type="InterPro" id="IPR036101">
    <property type="entry name" value="CarD-like/TRCF_RID_sf"/>
</dbReference>
<name>A0A9D2B6U8_9FIRM</name>
<dbReference type="InterPro" id="IPR047112">
    <property type="entry name" value="RecG/Mfd"/>
</dbReference>
<evidence type="ECO:0000256" key="6">
    <source>
        <dbReference type="ARBA" id="ARBA00022806"/>
    </source>
</evidence>
<dbReference type="GO" id="GO:0016787">
    <property type="term" value="F:hydrolase activity"/>
    <property type="evidence" value="ECO:0007669"/>
    <property type="project" value="UniProtKB-KW"/>
</dbReference>
<dbReference type="GO" id="GO:0005524">
    <property type="term" value="F:ATP binding"/>
    <property type="evidence" value="ECO:0007669"/>
    <property type="project" value="UniProtKB-UniRule"/>
</dbReference>
<keyword evidence="4 13" id="KW-0227">DNA damage</keyword>
<evidence type="ECO:0000259" key="15">
    <source>
        <dbReference type="PROSITE" id="PS51194"/>
    </source>
</evidence>
<evidence type="ECO:0000256" key="12">
    <source>
        <dbReference type="ARBA" id="ARBA00070128"/>
    </source>
</evidence>
<dbReference type="InterPro" id="IPR041471">
    <property type="entry name" value="UvrB_inter"/>
</dbReference>
<evidence type="ECO:0000256" key="10">
    <source>
        <dbReference type="ARBA" id="ARBA00061104"/>
    </source>
</evidence>
<dbReference type="InterPro" id="IPR011545">
    <property type="entry name" value="DEAD/DEAH_box_helicase_dom"/>
</dbReference>
<comment type="caution">
    <text evidence="16">The sequence shown here is derived from an EMBL/GenBank/DDBJ whole genome shotgun (WGS) entry which is preliminary data.</text>
</comment>
<dbReference type="SUPFAM" id="SSF141259">
    <property type="entry name" value="CarD-like"/>
    <property type="match status" value="1"/>
</dbReference>
<dbReference type="GO" id="GO:0003684">
    <property type="term" value="F:damaged DNA binding"/>
    <property type="evidence" value="ECO:0007669"/>
    <property type="project" value="InterPro"/>
</dbReference>
<dbReference type="AlphaFoldDB" id="A0A9D2B6U8"/>
<dbReference type="Pfam" id="PF02559">
    <property type="entry name" value="CarD_TRCF_RID"/>
    <property type="match status" value="1"/>
</dbReference>
<evidence type="ECO:0000256" key="4">
    <source>
        <dbReference type="ARBA" id="ARBA00022763"/>
    </source>
</evidence>
<sequence length="1151" mass="128585">MNGFAQLLYGLPAFQQLKSALEGRGTPVLATGLPNVHKAHLILALTQATGLGGLVVTADEATASRMCEDLNLMAGGEAAVLFPSRELTYRQVQGVSREYEHARLAVLGKLAEGSAKLVVACAQAALQYTMPPEVLRARTRRLRAGESYDLEELCTFLLSAGYARADQVEGVCQFSRRGGILDFFPPHMPDPFRVEFWGDEVDTISTFKVETQRRVDTVKWVDITPAAEVVCDGPQQLERLLKAARAKLRGTQGKRAKEQLDQVLDQLAAGVPPESLDRWLPLIYPQPATLFDYLPQGALFLCDTGNCREALRTLQLQQNEDLKLMLEEGLLFKGCDRFSEDFVALQRRAAAANTVLLDTFVRSVGEIPLKAMVEVQAVQRSSWSGELAPLVDDLRHDLERGYCGVVFAGTPRAAEALAQDLQRQGLPARRTDQLRLEYGQVLVTAAAMSAGLEYPQLKLSVTAQAKAAVHQSARQRARPKDSKRLKDISDLIPGDYVVHSAHGIGVFQGIVKREIQGVTKDYLQIRYAGTDMLFVPVTQLDLVSKYIGGREDAPVKLSKLNSIEWQRTRQRVKKAVEDMAKELTALYAKRMAVKGHAFSPDTDCQNDFERRFAYEETDDQLRCIREIKHDMESPTPMDRLLCGDVGFGKTEVAVRAAFKCVMDGKQCAILVPTTILAWQHYQTIRQRMEGFPVKVDLLSRFRSPKEQKQVLDELRRGQTDIIVGTHRLVQQDVKFKDLGLAIIDEEQRFGVRHKEKFKEMRSTVDVLTLSATPIPRTLNMAMSGIRDMSVIEEAPQDRHPVQTYVVEHDWGLLQQAIQRELRRGGQVFYLHNRVESIDSCAYKLRQLAPEARIVTAHGKMGEEQLSHIWQQLLDHEVDILVCTTIIETGVDVPNCNTLIIEDADRMGLSQLYQIRGRVGRSSRRAFAYLTFRRDKQLSDIATRRLSAIREFTSFGSGFRIAMRDLEIRGAGNILGAQQHGHMEAVGYDMYLKLLSEAVAAQRGEPAPQQPAECMVDIRVGAHIPEEYIENLSQRIDIYKKIAAIQTQEDAMDLLDELIDRFGEPPQAVKGLVDVALVRNTAALMGIREISQRGEALLLYPEKLDMDRVGNLAAKLRGRVMVSAGNKPYITVKLASGQTPLEALRQALAAMA</sequence>
<keyword evidence="5 13" id="KW-0378">Hydrolase</keyword>
<dbReference type="SMART" id="SM00487">
    <property type="entry name" value="DEXDc"/>
    <property type="match status" value="1"/>
</dbReference>
<dbReference type="GO" id="GO:0000716">
    <property type="term" value="P:transcription-coupled nucleotide-excision repair, DNA damage recognition"/>
    <property type="evidence" value="ECO:0007669"/>
    <property type="project" value="UniProtKB-UniRule"/>
</dbReference>
<dbReference type="SMART" id="SM01058">
    <property type="entry name" value="CarD_TRCF"/>
    <property type="match status" value="1"/>
</dbReference>
<dbReference type="InterPro" id="IPR037235">
    <property type="entry name" value="TRCF-like_C_D7"/>
</dbReference>
<dbReference type="Gene3D" id="3.40.50.300">
    <property type="entry name" value="P-loop containing nucleotide triphosphate hydrolases"/>
    <property type="match status" value="2"/>
</dbReference>
<dbReference type="InterPro" id="IPR001650">
    <property type="entry name" value="Helicase_C-like"/>
</dbReference>
<dbReference type="SUPFAM" id="SSF52540">
    <property type="entry name" value="P-loop containing nucleoside triphosphate hydrolases"/>
    <property type="match status" value="3"/>
</dbReference>
<evidence type="ECO:0000256" key="11">
    <source>
        <dbReference type="ARBA" id="ARBA00061399"/>
    </source>
</evidence>
<dbReference type="Pfam" id="PF03461">
    <property type="entry name" value="TRCF"/>
    <property type="match status" value="1"/>
</dbReference>
<evidence type="ECO:0000256" key="13">
    <source>
        <dbReference type="HAMAP-Rule" id="MF_00969"/>
    </source>
</evidence>
<evidence type="ECO:0000256" key="7">
    <source>
        <dbReference type="ARBA" id="ARBA00022840"/>
    </source>
</evidence>
<dbReference type="Gene3D" id="2.40.10.170">
    <property type="match status" value="1"/>
</dbReference>
<dbReference type="PROSITE" id="PS51192">
    <property type="entry name" value="HELICASE_ATP_BIND_1"/>
    <property type="match status" value="1"/>
</dbReference>
<evidence type="ECO:0000313" key="16">
    <source>
        <dbReference type="EMBL" id="HIX65068.1"/>
    </source>
</evidence>
<keyword evidence="2 13" id="KW-0963">Cytoplasm</keyword>
<accession>A0A9D2B6U8</accession>